<dbReference type="eggNOG" id="ENOG502TJQ0">
    <property type="taxonomic scope" value="Eukaryota"/>
</dbReference>
<reference evidence="2 3" key="1">
    <citation type="journal article" date="1998" name="Science">
        <title>Genome sequence of the nematode C. elegans: a platform for investigating biology.</title>
        <authorList>
            <consortium name="The C. elegans sequencing consortium"/>
            <person name="Sulson J.E."/>
            <person name="Waterston R."/>
        </authorList>
    </citation>
    <scope>NUCLEOTIDE SEQUENCE [LARGE SCALE GENOMIC DNA]</scope>
    <source>
        <strain evidence="2 3">Bristol N2</strain>
    </source>
</reference>
<dbReference type="UCSC" id="T01H3.4.1">
    <property type="organism name" value="c. elegans"/>
</dbReference>
<dbReference type="FunCoup" id="Q22090">
    <property type="interactions" value="321"/>
</dbReference>
<dbReference type="GeneID" id="174273"/>
<evidence type="ECO:0000313" key="2">
    <source>
        <dbReference type="EMBL" id="CAA92688.1"/>
    </source>
</evidence>
<protein>
    <submittedName>
        <fullName evidence="2">Epimerase domain-containing protein</fullName>
    </submittedName>
</protein>
<dbReference type="Gene3D" id="3.40.50.720">
    <property type="entry name" value="NAD(P)-binding Rossmann-like Domain"/>
    <property type="match status" value="1"/>
</dbReference>
<keyword evidence="1" id="KW-0812">Transmembrane</keyword>
<dbReference type="SUPFAM" id="SSF51735">
    <property type="entry name" value="NAD(P)-binding Rossmann-fold domains"/>
    <property type="match status" value="1"/>
</dbReference>
<gene>
    <name evidence="2 4" type="primary">perm-1</name>
    <name evidence="2" type="ORF">CELE_T01H3.4</name>
    <name evidence="4" type="ORF">T01H3.4</name>
</gene>
<organism evidence="2 3">
    <name type="scientific">Caenorhabditis elegans</name>
    <dbReference type="NCBI Taxonomy" id="6239"/>
    <lineage>
        <taxon>Eukaryota</taxon>
        <taxon>Metazoa</taxon>
        <taxon>Ecdysozoa</taxon>
        <taxon>Nematoda</taxon>
        <taxon>Chromadorea</taxon>
        <taxon>Rhabditida</taxon>
        <taxon>Rhabditina</taxon>
        <taxon>Rhabditomorpha</taxon>
        <taxon>Rhabditoidea</taxon>
        <taxon>Rhabditidae</taxon>
        <taxon>Peloderinae</taxon>
        <taxon>Caenorhabditis</taxon>
    </lineage>
</organism>
<dbReference type="Proteomes" id="UP000001940">
    <property type="component" value="Chromosome II"/>
</dbReference>
<dbReference type="InParanoid" id="Q22090"/>
<dbReference type="InterPro" id="IPR036291">
    <property type="entry name" value="NAD(P)-bd_dom_sf"/>
</dbReference>
<proteinExistence type="evidence at protein level"/>
<dbReference type="CTD" id="174273"/>
<dbReference type="AGR" id="WB:WBGene00011350"/>
<keyword evidence="3" id="KW-1185">Reference proteome</keyword>
<evidence type="ECO:0000313" key="3">
    <source>
        <dbReference type="Proteomes" id="UP000001940"/>
    </source>
</evidence>
<evidence type="ECO:0000256" key="1">
    <source>
        <dbReference type="SAM" id="Phobius"/>
    </source>
</evidence>
<dbReference type="PeptideAtlas" id="Q22090"/>
<dbReference type="AlphaFoldDB" id="Q22090"/>
<dbReference type="HOGENOM" id="CLU_568887_0_0_1"/>
<dbReference type="KEGG" id="cel:CELE_T01H3.4"/>
<name>Q22090_CAEEL</name>
<dbReference type="Bgee" id="WBGene00011350">
    <property type="expression patterns" value="Expressed in germ line (C elegans) and 3 other cell types or tissues"/>
</dbReference>
<dbReference type="OMA" id="PFPEYCA"/>
<dbReference type="EMBL" id="BX284602">
    <property type="protein sequence ID" value="CAA92688.1"/>
    <property type="molecule type" value="Genomic_DNA"/>
</dbReference>
<dbReference type="WormBase" id="T01H3.4">
    <property type="protein sequence ID" value="CE03598"/>
    <property type="gene ID" value="WBGene00011350"/>
    <property type="gene designation" value="perm-1"/>
</dbReference>
<dbReference type="PaxDb" id="6239-T01H3.4"/>
<dbReference type="SMR" id="Q22090"/>
<feature type="transmembrane region" description="Helical" evidence="1">
    <location>
        <begin position="377"/>
        <end position="398"/>
    </location>
</feature>
<keyword evidence="1" id="KW-1133">Transmembrane helix</keyword>
<evidence type="ECO:0007829" key="5">
    <source>
        <dbReference type="PeptideAtlas" id="Q22090"/>
    </source>
</evidence>
<accession>Q22090</accession>
<evidence type="ECO:0000313" key="4">
    <source>
        <dbReference type="WormBase" id="T01H3.4"/>
    </source>
</evidence>
<dbReference type="STRING" id="6239.T01H3.4.1"/>
<dbReference type="OrthoDB" id="2735536at2759"/>
<dbReference type="PIR" id="T24334">
    <property type="entry name" value="T24334"/>
</dbReference>
<dbReference type="RefSeq" id="NP_495661.1">
    <property type="nucleotide sequence ID" value="NM_063260.8"/>
</dbReference>
<keyword evidence="5" id="KW-1267">Proteomics identification</keyword>
<keyword evidence="1" id="KW-0472">Membrane</keyword>
<sequence>MRVTILGNNLTARHFVKYLGNCHQSVQLSLWTFDDSEYPEFENVSTCLRYHGMKNLPNALLAADVVVNLHECTDFSLLPDVAKLQMHNVEVVRSVLFHCNSPLVHLSTPFLQCSHRWPNVYEPERDPVVFKPQWPFPEYCASKFEAEKLVKSAPNDCYIVRCVPTYGEGDDCSILTDLIYFSNDKTILFLGDDDGHMQMAYAGNAAVAIWSAVCRLLSQSTSLNLNESFEEELGDLLTSAESSFRFHQESERVFEKSKLELYAIKEEDENLEGYRARHNTVRTSIDVDSESKTDIDENLTEEGEVFEQGDCTKQGFNFEIEDEPQSQNLDFSIINDSKFSKNDRVFEIFLINDETPKKTVYSTYGQLLYTGKRLRSAVQLSFIPLYYIYLLFCMVLQFTMKLFGPLKFASLLPSPAFLYFYFHHWTFFNATKSLLMLGYKPNFEFKECVNNCVKHYREFRKKDVRLFSWQNSLTGNPKSFNLDIVH</sequence>